<feature type="region of interest" description="Disordered" evidence="1">
    <location>
        <begin position="34"/>
        <end position="79"/>
    </location>
</feature>
<reference evidence="2" key="1">
    <citation type="submission" date="2022-07" db="EMBL/GenBank/DDBJ databases">
        <title>Fungi with potential for degradation of polypropylene.</title>
        <authorList>
            <person name="Gostincar C."/>
        </authorList>
    </citation>
    <scope>NUCLEOTIDE SEQUENCE</scope>
    <source>
        <strain evidence="2">EXF-13308</strain>
    </source>
</reference>
<organism evidence="2 3">
    <name type="scientific">Pleurostoma richardsiae</name>
    <dbReference type="NCBI Taxonomy" id="41990"/>
    <lineage>
        <taxon>Eukaryota</taxon>
        <taxon>Fungi</taxon>
        <taxon>Dikarya</taxon>
        <taxon>Ascomycota</taxon>
        <taxon>Pezizomycotina</taxon>
        <taxon>Sordariomycetes</taxon>
        <taxon>Sordariomycetidae</taxon>
        <taxon>Calosphaeriales</taxon>
        <taxon>Pleurostomataceae</taxon>
        <taxon>Pleurostoma</taxon>
    </lineage>
</organism>
<dbReference type="EMBL" id="JANBVO010000125">
    <property type="protein sequence ID" value="KAJ9129871.1"/>
    <property type="molecule type" value="Genomic_DNA"/>
</dbReference>
<feature type="compositionally biased region" description="Basic and acidic residues" evidence="1">
    <location>
        <begin position="36"/>
        <end position="56"/>
    </location>
</feature>
<evidence type="ECO:0000313" key="2">
    <source>
        <dbReference type="EMBL" id="KAJ9129871.1"/>
    </source>
</evidence>
<accession>A0AA38R1E0</accession>
<dbReference type="Proteomes" id="UP001174694">
    <property type="component" value="Unassembled WGS sequence"/>
</dbReference>
<proteinExistence type="predicted"/>
<protein>
    <submittedName>
        <fullName evidence="2">Uncharacterized protein</fullName>
    </submittedName>
</protein>
<gene>
    <name evidence="2" type="ORF">NKR23_g12431</name>
</gene>
<evidence type="ECO:0000313" key="3">
    <source>
        <dbReference type="Proteomes" id="UP001174694"/>
    </source>
</evidence>
<keyword evidence="3" id="KW-1185">Reference proteome</keyword>
<comment type="caution">
    <text evidence="2">The sequence shown here is derived from an EMBL/GenBank/DDBJ whole genome shotgun (WGS) entry which is preliminary data.</text>
</comment>
<sequence length="79" mass="9035">MSRLDKIKKAYGVDLYFCAKYRKFYEYMSTPHFRPSAREIDGNYPPSERRTPDSFKGDASPFSSGDSNNDVGDSKRNAP</sequence>
<name>A0AA38R1E0_9PEZI</name>
<dbReference type="AlphaFoldDB" id="A0AA38R1E0"/>
<evidence type="ECO:0000256" key="1">
    <source>
        <dbReference type="SAM" id="MobiDB-lite"/>
    </source>
</evidence>